<evidence type="ECO:0000313" key="3">
    <source>
        <dbReference type="Proteomes" id="UP000095751"/>
    </source>
</evidence>
<evidence type="ECO:0000313" key="2">
    <source>
        <dbReference type="EMBL" id="OEU14235.1"/>
    </source>
</evidence>
<dbReference type="Proteomes" id="UP000095751">
    <property type="component" value="Unassembled WGS sequence"/>
</dbReference>
<dbReference type="InterPro" id="IPR049227">
    <property type="entry name" value="DUF6824"/>
</dbReference>
<dbReference type="AlphaFoldDB" id="A0A1E7F8A7"/>
<keyword evidence="3" id="KW-1185">Reference proteome</keyword>
<organism evidence="2 3">
    <name type="scientific">Fragilariopsis cylindrus CCMP1102</name>
    <dbReference type="NCBI Taxonomy" id="635003"/>
    <lineage>
        <taxon>Eukaryota</taxon>
        <taxon>Sar</taxon>
        <taxon>Stramenopiles</taxon>
        <taxon>Ochrophyta</taxon>
        <taxon>Bacillariophyta</taxon>
        <taxon>Bacillariophyceae</taxon>
        <taxon>Bacillariophycidae</taxon>
        <taxon>Bacillariales</taxon>
        <taxon>Bacillariaceae</taxon>
        <taxon>Fragilariopsis</taxon>
    </lineage>
</organism>
<reference evidence="2 3" key="1">
    <citation type="submission" date="2016-09" db="EMBL/GenBank/DDBJ databases">
        <title>Extensive genetic diversity and differential bi-allelic expression allows diatom success in the polar Southern Ocean.</title>
        <authorList>
            <consortium name="DOE Joint Genome Institute"/>
            <person name="Mock T."/>
            <person name="Otillar R.P."/>
            <person name="Strauss J."/>
            <person name="Dupont C."/>
            <person name="Frickenhaus S."/>
            <person name="Maumus F."/>
            <person name="Mcmullan M."/>
            <person name="Sanges R."/>
            <person name="Schmutz J."/>
            <person name="Toseland A."/>
            <person name="Valas R."/>
            <person name="Veluchamy A."/>
            <person name="Ward B.J."/>
            <person name="Allen A."/>
            <person name="Barry K."/>
            <person name="Falciatore A."/>
            <person name="Ferrante M."/>
            <person name="Fortunato A.E."/>
            <person name="Gloeckner G."/>
            <person name="Gruber A."/>
            <person name="Hipkin R."/>
            <person name="Janech M."/>
            <person name="Kroth P."/>
            <person name="Leese F."/>
            <person name="Lindquist E."/>
            <person name="Lyon B.R."/>
            <person name="Martin J."/>
            <person name="Mayer C."/>
            <person name="Parker M."/>
            <person name="Quesneville H."/>
            <person name="Raymond J."/>
            <person name="Uhlig C."/>
            <person name="Valentin K.U."/>
            <person name="Worden A.Z."/>
            <person name="Armbrust E.V."/>
            <person name="Bowler C."/>
            <person name="Green B."/>
            <person name="Moulton V."/>
            <person name="Van Oosterhout C."/>
            <person name="Grigoriev I."/>
        </authorList>
    </citation>
    <scope>NUCLEOTIDE SEQUENCE [LARGE SCALE GENOMIC DNA]</scope>
    <source>
        <strain evidence="2 3">CCMP1102</strain>
    </source>
</reference>
<feature type="domain" description="DUF6824" evidence="1">
    <location>
        <begin position="16"/>
        <end position="105"/>
    </location>
</feature>
<gene>
    <name evidence="2" type="ORF">FRACYDRAFT_187984</name>
</gene>
<accession>A0A1E7F8A7</accession>
<dbReference type="EMBL" id="KV784360">
    <property type="protein sequence ID" value="OEU14235.1"/>
    <property type="molecule type" value="Genomic_DNA"/>
</dbReference>
<proteinExistence type="predicted"/>
<dbReference type="KEGG" id="fcy:FRACYDRAFT_187984"/>
<feature type="non-terminal residue" evidence="2">
    <location>
        <position position="105"/>
    </location>
</feature>
<dbReference type="InParanoid" id="A0A1E7F8A7"/>
<dbReference type="OrthoDB" id="49548at2759"/>
<evidence type="ECO:0000259" key="1">
    <source>
        <dbReference type="Pfam" id="PF20710"/>
    </source>
</evidence>
<protein>
    <recommendedName>
        <fullName evidence="1">DUF6824 domain-containing protein</fullName>
    </recommendedName>
</protein>
<name>A0A1E7F8A7_9STRA</name>
<sequence>MKNGVVYYKNLVNTNDVVLGRGGAAHNSPGNVWFRRLVKYNQTLYATVPKHTKLLVARSIIHAVLDRKPVGGRFMTNGKEKDLSGPWKIITYDQAVAKASQALRD</sequence>
<dbReference type="Pfam" id="PF20710">
    <property type="entry name" value="DUF6824"/>
    <property type="match status" value="1"/>
</dbReference>